<evidence type="ECO:0000256" key="2">
    <source>
        <dbReference type="ARBA" id="ARBA00023125"/>
    </source>
</evidence>
<organism evidence="5 6">
    <name type="scientific">Thermanaerothrix solaris</name>
    <dbReference type="NCBI Taxonomy" id="3058434"/>
    <lineage>
        <taxon>Bacteria</taxon>
        <taxon>Bacillati</taxon>
        <taxon>Chloroflexota</taxon>
        <taxon>Anaerolineae</taxon>
        <taxon>Anaerolineales</taxon>
        <taxon>Anaerolineaceae</taxon>
        <taxon>Thermanaerothrix</taxon>
    </lineage>
</organism>
<keyword evidence="2" id="KW-0238">DNA-binding</keyword>
<sequence>MSDIPEAFPDPPRRQFVESMALALEAAGLPRLAGRCLAWLLICEPPTQSLGEIAATLGASKGAVSQMVRLLAERGLIERVPTPHPRRDYYRFKPGGWVTYLQQWLEHLRTLHALSEQGLTLLSAPTPESQQRLLEAHDLFSALEARLPAVFADIEAARRARQGAADPLHPLSSAAEV</sequence>
<dbReference type="Gene3D" id="1.10.10.10">
    <property type="entry name" value="Winged helix-like DNA-binding domain superfamily/Winged helix DNA-binding domain"/>
    <property type="match status" value="1"/>
</dbReference>
<dbReference type="SUPFAM" id="SSF46785">
    <property type="entry name" value="Winged helix' DNA-binding domain"/>
    <property type="match status" value="1"/>
</dbReference>
<evidence type="ECO:0000313" key="6">
    <source>
        <dbReference type="Proteomes" id="UP001254165"/>
    </source>
</evidence>
<dbReference type="PANTHER" id="PTHR38465:SF2">
    <property type="entry name" value="HTH-TYPE TRANSCRIPTIONAL REGULATOR MMPR5"/>
    <property type="match status" value="1"/>
</dbReference>
<feature type="domain" description="HTH marR-type" evidence="4">
    <location>
        <begin position="28"/>
        <end position="87"/>
    </location>
</feature>
<evidence type="ECO:0000256" key="1">
    <source>
        <dbReference type="ARBA" id="ARBA00023015"/>
    </source>
</evidence>
<keyword evidence="3" id="KW-0804">Transcription</keyword>
<evidence type="ECO:0000259" key="4">
    <source>
        <dbReference type="Pfam" id="PF12802"/>
    </source>
</evidence>
<dbReference type="Proteomes" id="UP001254165">
    <property type="component" value="Unassembled WGS sequence"/>
</dbReference>
<reference evidence="5 6" key="1">
    <citation type="submission" date="2023-07" db="EMBL/GenBank/DDBJ databases">
        <title>Novel species of Thermanaerothrix with wide hydrolytic capabilities.</title>
        <authorList>
            <person name="Zayulina K.S."/>
            <person name="Podosokorskaya O.A."/>
            <person name="Elcheninov A.G."/>
        </authorList>
    </citation>
    <scope>NUCLEOTIDE SEQUENCE [LARGE SCALE GENOMIC DNA]</scope>
    <source>
        <strain evidence="5 6">4228-RoL</strain>
    </source>
</reference>
<dbReference type="Gene3D" id="1.10.287.160">
    <property type="entry name" value="HR1 repeat"/>
    <property type="match status" value="1"/>
</dbReference>
<keyword evidence="1" id="KW-0805">Transcription regulation</keyword>
<protein>
    <submittedName>
        <fullName evidence="5">MarR family transcriptional regulator</fullName>
    </submittedName>
</protein>
<accession>A0ABU3NMQ6</accession>
<evidence type="ECO:0000313" key="5">
    <source>
        <dbReference type="EMBL" id="MDT8898130.1"/>
    </source>
</evidence>
<proteinExistence type="predicted"/>
<dbReference type="InterPro" id="IPR000835">
    <property type="entry name" value="HTH_MarR-typ"/>
</dbReference>
<name>A0ABU3NMQ6_9CHLR</name>
<dbReference type="Pfam" id="PF12802">
    <property type="entry name" value="MarR_2"/>
    <property type="match status" value="1"/>
</dbReference>
<dbReference type="InterPro" id="IPR052362">
    <property type="entry name" value="HTH-GbsR_regulator"/>
</dbReference>
<dbReference type="PANTHER" id="PTHR38465">
    <property type="entry name" value="HTH-TYPE TRANSCRIPTIONAL REGULATOR MJ1563-RELATED"/>
    <property type="match status" value="1"/>
</dbReference>
<comment type="caution">
    <text evidence="5">The sequence shown here is derived from an EMBL/GenBank/DDBJ whole genome shotgun (WGS) entry which is preliminary data.</text>
</comment>
<evidence type="ECO:0000256" key="3">
    <source>
        <dbReference type="ARBA" id="ARBA00023163"/>
    </source>
</evidence>
<keyword evidence="6" id="KW-1185">Reference proteome</keyword>
<dbReference type="InterPro" id="IPR036388">
    <property type="entry name" value="WH-like_DNA-bd_sf"/>
</dbReference>
<gene>
    <name evidence="5" type="ORF">QYE77_07595</name>
</gene>
<dbReference type="EMBL" id="JAUHMF010000001">
    <property type="protein sequence ID" value="MDT8898130.1"/>
    <property type="molecule type" value="Genomic_DNA"/>
</dbReference>
<dbReference type="RefSeq" id="WP_315624775.1">
    <property type="nucleotide sequence ID" value="NZ_JAUHMF010000001.1"/>
</dbReference>
<dbReference type="InterPro" id="IPR036390">
    <property type="entry name" value="WH_DNA-bd_sf"/>
</dbReference>